<proteinExistence type="predicted"/>
<feature type="non-terminal residue" evidence="2">
    <location>
        <position position="697"/>
    </location>
</feature>
<evidence type="ECO:0000313" key="3">
    <source>
        <dbReference type="Proteomes" id="UP000837857"/>
    </source>
</evidence>
<keyword evidence="3" id="KW-1185">Reference proteome</keyword>
<reference evidence="2" key="1">
    <citation type="submission" date="2022-03" db="EMBL/GenBank/DDBJ databases">
        <authorList>
            <person name="Martin H S."/>
        </authorList>
    </citation>
    <scope>NUCLEOTIDE SEQUENCE</scope>
</reference>
<organism evidence="2 3">
    <name type="scientific">Iphiclides podalirius</name>
    <name type="common">scarce swallowtail</name>
    <dbReference type="NCBI Taxonomy" id="110791"/>
    <lineage>
        <taxon>Eukaryota</taxon>
        <taxon>Metazoa</taxon>
        <taxon>Ecdysozoa</taxon>
        <taxon>Arthropoda</taxon>
        <taxon>Hexapoda</taxon>
        <taxon>Insecta</taxon>
        <taxon>Pterygota</taxon>
        <taxon>Neoptera</taxon>
        <taxon>Endopterygota</taxon>
        <taxon>Lepidoptera</taxon>
        <taxon>Glossata</taxon>
        <taxon>Ditrysia</taxon>
        <taxon>Papilionoidea</taxon>
        <taxon>Papilionidae</taxon>
        <taxon>Papilioninae</taxon>
        <taxon>Iphiclides</taxon>
    </lineage>
</organism>
<sequence>MQLILDAETTIDIQNKMSGMNEATFDEKFTKSIIEKFSDDLHHGASDLKGITLLDDGKEKQNIENNIPNGESNNQEENTDIPTIISNIESNVNNEENERSSEDLDNSIERRNASLTEDCEKESNGIENVTKVQSDTIPKLIQDENFHDGALMQSDDQCNASDNIIELDSNLANFSESTEYGASSNEIKFIEPGNIADENTTENNETSNLETEVEIKLDSNKVVDKDVEQKRDYEDLGKIVDQDDGKLKTVGDNDLDSNEELRNILLNKKNTKDEDVISNSLTDSINKNDIELNTTEVDEKVELREKSEEKEQSKENKSNYSEHANHKQQVLEDKAEIVNESLPCDKTEKLGEKKKSQAYKLSNTLDILSDDEDEQQGVSKDIQNVSKYSQNISLVDDDDVMLIEENIGEKNKNNTGMVESISEETDISNTERQSPSCTDPMNTNKDAVTENNLLKNELDCTQKDSCEKESHKPILPSSFLKTCKKNLADMTREDLEEFCILKIVESVVDKSNLVNGMRNSPPVLKPEKRTRLQSVTVDLTDDEPPSKMVSRSSPAPPVRLVPPQNLLAPQRQPFTININSPRKVYIPISSPQAQNIRPGQTILLRSVPPNPGPRPRGPSNSLPSKQSNSIRMNKVQSNRHPAPLPDAMKQYQPPNWKALPPAPDLTLSKVDNGIVISWKIEGWKTTTVGKVLFVVAF</sequence>
<feature type="compositionally biased region" description="Basic and acidic residues" evidence="1">
    <location>
        <begin position="323"/>
        <end position="333"/>
    </location>
</feature>
<name>A0ABN8HU08_9NEOP</name>
<gene>
    <name evidence="2" type="ORF">IPOD504_LOCUS1618</name>
</gene>
<evidence type="ECO:0000313" key="2">
    <source>
        <dbReference type="EMBL" id="CAH2039349.1"/>
    </source>
</evidence>
<feature type="region of interest" description="Disordered" evidence="1">
    <location>
        <begin position="603"/>
        <end position="629"/>
    </location>
</feature>
<dbReference type="Proteomes" id="UP000837857">
    <property type="component" value="Chromosome 11"/>
</dbReference>
<evidence type="ECO:0000256" key="1">
    <source>
        <dbReference type="SAM" id="MobiDB-lite"/>
    </source>
</evidence>
<accession>A0ABN8HU08</accession>
<feature type="compositionally biased region" description="Basic and acidic residues" evidence="1">
    <location>
        <begin position="302"/>
        <end position="317"/>
    </location>
</feature>
<feature type="compositionally biased region" description="Polar residues" evidence="1">
    <location>
        <begin position="63"/>
        <end position="76"/>
    </location>
</feature>
<feature type="region of interest" description="Disordered" evidence="1">
    <location>
        <begin position="59"/>
        <end position="79"/>
    </location>
</feature>
<feature type="compositionally biased region" description="Polar residues" evidence="1">
    <location>
        <begin position="427"/>
        <end position="444"/>
    </location>
</feature>
<feature type="region of interest" description="Disordered" evidence="1">
    <location>
        <begin position="302"/>
        <end position="333"/>
    </location>
</feature>
<feature type="region of interest" description="Disordered" evidence="1">
    <location>
        <begin position="425"/>
        <end position="444"/>
    </location>
</feature>
<dbReference type="EMBL" id="OW152823">
    <property type="protein sequence ID" value="CAH2039349.1"/>
    <property type="molecule type" value="Genomic_DNA"/>
</dbReference>
<protein>
    <submittedName>
        <fullName evidence="2">Uncharacterized protein</fullName>
    </submittedName>
</protein>